<feature type="transmembrane region" description="Helical" evidence="7">
    <location>
        <begin position="183"/>
        <end position="208"/>
    </location>
</feature>
<comment type="caution">
    <text evidence="9">The sequence shown here is derived from an EMBL/GenBank/DDBJ whole genome shotgun (WGS) entry which is preliminary data.</text>
</comment>
<evidence type="ECO:0000256" key="6">
    <source>
        <dbReference type="ARBA" id="ARBA00023136"/>
    </source>
</evidence>
<evidence type="ECO:0000256" key="7">
    <source>
        <dbReference type="RuleBase" id="RU363032"/>
    </source>
</evidence>
<gene>
    <name evidence="9" type="ORF">EV665_103423</name>
</gene>
<evidence type="ECO:0000256" key="4">
    <source>
        <dbReference type="ARBA" id="ARBA00022692"/>
    </source>
</evidence>
<dbReference type="GO" id="GO:0005886">
    <property type="term" value="C:plasma membrane"/>
    <property type="evidence" value="ECO:0007669"/>
    <property type="project" value="UniProtKB-SubCell"/>
</dbReference>
<feature type="domain" description="ABC transmembrane type-1" evidence="8">
    <location>
        <begin position="69"/>
        <end position="261"/>
    </location>
</feature>
<feature type="transmembrane region" description="Helical" evidence="7">
    <location>
        <begin position="106"/>
        <end position="127"/>
    </location>
</feature>
<evidence type="ECO:0000256" key="1">
    <source>
        <dbReference type="ARBA" id="ARBA00004651"/>
    </source>
</evidence>
<evidence type="ECO:0000256" key="5">
    <source>
        <dbReference type="ARBA" id="ARBA00022989"/>
    </source>
</evidence>
<keyword evidence="10" id="KW-1185">Reference proteome</keyword>
<organism evidence="9 10">
    <name type="scientific">Shinella granuli</name>
    <dbReference type="NCBI Taxonomy" id="323621"/>
    <lineage>
        <taxon>Bacteria</taxon>
        <taxon>Pseudomonadati</taxon>
        <taxon>Pseudomonadota</taxon>
        <taxon>Alphaproteobacteria</taxon>
        <taxon>Hyphomicrobiales</taxon>
        <taxon>Rhizobiaceae</taxon>
        <taxon>Shinella</taxon>
    </lineage>
</organism>
<feature type="transmembrane region" description="Helical" evidence="7">
    <location>
        <begin position="139"/>
        <end position="162"/>
    </location>
</feature>
<dbReference type="Gene3D" id="1.10.3720.10">
    <property type="entry name" value="MetI-like"/>
    <property type="match status" value="1"/>
</dbReference>
<comment type="subcellular location">
    <subcellularLocation>
        <location evidence="1 7">Cell membrane</location>
        <topology evidence="1 7">Multi-pass membrane protein</topology>
    </subcellularLocation>
</comment>
<accession>A0A4R2CZ39</accession>
<evidence type="ECO:0000256" key="3">
    <source>
        <dbReference type="ARBA" id="ARBA00022475"/>
    </source>
</evidence>
<keyword evidence="5 7" id="KW-1133">Transmembrane helix</keyword>
<dbReference type="CDD" id="cd06261">
    <property type="entry name" value="TM_PBP2"/>
    <property type="match status" value="1"/>
</dbReference>
<feature type="transmembrane region" description="Helical" evidence="7">
    <location>
        <begin position="12"/>
        <end position="34"/>
    </location>
</feature>
<dbReference type="Proteomes" id="UP000295351">
    <property type="component" value="Unassembled WGS sequence"/>
</dbReference>
<evidence type="ECO:0000313" key="10">
    <source>
        <dbReference type="Proteomes" id="UP000295351"/>
    </source>
</evidence>
<dbReference type="RefSeq" id="WP_133033722.1">
    <property type="nucleotide sequence ID" value="NZ_BAABEI010000012.1"/>
</dbReference>
<dbReference type="InterPro" id="IPR000515">
    <property type="entry name" value="MetI-like"/>
</dbReference>
<feature type="transmembrane region" description="Helical" evidence="7">
    <location>
        <begin position="240"/>
        <end position="261"/>
    </location>
</feature>
<name>A0A4R2CZ39_SHIGR</name>
<dbReference type="InterPro" id="IPR050901">
    <property type="entry name" value="BP-dep_ABC_trans_perm"/>
</dbReference>
<comment type="similarity">
    <text evidence="7">Belongs to the binding-protein-dependent transport system permease family.</text>
</comment>
<feature type="transmembrane region" description="Helical" evidence="7">
    <location>
        <begin position="73"/>
        <end position="94"/>
    </location>
</feature>
<keyword evidence="4 7" id="KW-0812">Transmembrane</keyword>
<evidence type="ECO:0000256" key="2">
    <source>
        <dbReference type="ARBA" id="ARBA00022448"/>
    </source>
</evidence>
<sequence length="275" mass="30011">MSRRTHSALPVHITLAIGAALVLVPIIWTVAAGFRTQISLLMGDVLFTPIGSNFAEVLWSKTSDFLLNYRNSIIVGIASTLLCVVVATLAAFSLNRMRWPAWTVHLFLAWTMIFHMIPPVALASAWFTMARAVGLENTFTGLILAHATLNLPMAIWLMAVFVRDVPKELEEAAIMDGADTPHILWHVILPLITPGLAATSILTFIFSWNEFAVALTLTMKQTATVPVAIAKFAQDFEIQYTQMAASAALAMVPAILVLLVAQRYIVKGLTQGAVK</sequence>
<dbReference type="PANTHER" id="PTHR32243:SF18">
    <property type="entry name" value="INNER MEMBRANE ABC TRANSPORTER PERMEASE PROTEIN YCJP"/>
    <property type="match status" value="1"/>
</dbReference>
<keyword evidence="2 7" id="KW-0813">Transport</keyword>
<dbReference type="InterPro" id="IPR035906">
    <property type="entry name" value="MetI-like_sf"/>
</dbReference>
<dbReference type="EMBL" id="SLVX01000003">
    <property type="protein sequence ID" value="TCN47248.1"/>
    <property type="molecule type" value="Genomic_DNA"/>
</dbReference>
<keyword evidence="6 7" id="KW-0472">Membrane</keyword>
<proteinExistence type="inferred from homology"/>
<dbReference type="PROSITE" id="PS50928">
    <property type="entry name" value="ABC_TM1"/>
    <property type="match status" value="1"/>
</dbReference>
<evidence type="ECO:0000313" key="9">
    <source>
        <dbReference type="EMBL" id="TCN47248.1"/>
    </source>
</evidence>
<dbReference type="Pfam" id="PF00528">
    <property type="entry name" value="BPD_transp_1"/>
    <property type="match status" value="1"/>
</dbReference>
<protein>
    <submittedName>
        <fullName evidence="9">Carbohydrate ABC transporter membrane protein 2 (CUT1 family)</fullName>
    </submittedName>
</protein>
<dbReference type="AlphaFoldDB" id="A0A4R2CZ39"/>
<dbReference type="GO" id="GO:0055085">
    <property type="term" value="P:transmembrane transport"/>
    <property type="evidence" value="ECO:0007669"/>
    <property type="project" value="InterPro"/>
</dbReference>
<dbReference type="PANTHER" id="PTHR32243">
    <property type="entry name" value="MALTOSE TRANSPORT SYSTEM PERMEASE-RELATED"/>
    <property type="match status" value="1"/>
</dbReference>
<evidence type="ECO:0000259" key="8">
    <source>
        <dbReference type="PROSITE" id="PS50928"/>
    </source>
</evidence>
<dbReference type="SUPFAM" id="SSF161098">
    <property type="entry name" value="MetI-like"/>
    <property type="match status" value="1"/>
</dbReference>
<reference evidence="9 10" key="1">
    <citation type="submission" date="2019-03" db="EMBL/GenBank/DDBJ databases">
        <title>Genomic Encyclopedia of Type Strains, Phase IV (KMG-IV): sequencing the most valuable type-strain genomes for metagenomic binning, comparative biology and taxonomic classification.</title>
        <authorList>
            <person name="Goeker M."/>
        </authorList>
    </citation>
    <scope>NUCLEOTIDE SEQUENCE [LARGE SCALE GENOMIC DNA]</scope>
    <source>
        <strain evidence="9 10">DSM 18401</strain>
    </source>
</reference>
<keyword evidence="3" id="KW-1003">Cell membrane</keyword>